<evidence type="ECO:0000259" key="4">
    <source>
        <dbReference type="PROSITE" id="PS50043"/>
    </source>
</evidence>
<dbReference type="RefSeq" id="WP_166405079.1">
    <property type="nucleotide sequence ID" value="NZ_BEXT01000001.1"/>
</dbReference>
<feature type="domain" description="PAC" evidence="5">
    <location>
        <begin position="89"/>
        <end position="141"/>
    </location>
</feature>
<keyword evidence="1" id="KW-0805">Transcription regulation</keyword>
<dbReference type="SMART" id="SM00086">
    <property type="entry name" value="PAC"/>
    <property type="match status" value="1"/>
</dbReference>
<evidence type="ECO:0000256" key="1">
    <source>
        <dbReference type="ARBA" id="ARBA00023015"/>
    </source>
</evidence>
<dbReference type="Pfam" id="PF08448">
    <property type="entry name" value="PAS_4"/>
    <property type="match status" value="1"/>
</dbReference>
<evidence type="ECO:0000313" key="6">
    <source>
        <dbReference type="EMBL" id="GBC61740.1"/>
    </source>
</evidence>
<dbReference type="PROSITE" id="PS00622">
    <property type="entry name" value="HTH_LUXR_1"/>
    <property type="match status" value="1"/>
</dbReference>
<gene>
    <name evidence="6" type="ORF">DENIS_2702</name>
</gene>
<reference evidence="7" key="2">
    <citation type="submission" date="2019-01" db="EMBL/GenBank/DDBJ databases">
        <title>Genome sequence of Desulfonema ishimotonii strain Tokyo 01.</title>
        <authorList>
            <person name="Fukui M."/>
        </authorList>
    </citation>
    <scope>NUCLEOTIDE SEQUENCE [LARGE SCALE GENOMIC DNA]</scope>
    <source>
        <strain evidence="7">Tokyo 01</strain>
    </source>
</reference>
<dbReference type="GO" id="GO:0006355">
    <property type="term" value="P:regulation of DNA-templated transcription"/>
    <property type="evidence" value="ECO:0007669"/>
    <property type="project" value="InterPro"/>
</dbReference>
<dbReference type="Pfam" id="PF00196">
    <property type="entry name" value="GerE"/>
    <property type="match status" value="1"/>
</dbReference>
<dbReference type="PROSITE" id="PS50113">
    <property type="entry name" value="PAC"/>
    <property type="match status" value="1"/>
</dbReference>
<proteinExistence type="predicted"/>
<dbReference type="EMBL" id="BEXT01000001">
    <property type="protein sequence ID" value="GBC61740.1"/>
    <property type="molecule type" value="Genomic_DNA"/>
</dbReference>
<dbReference type="PANTHER" id="PTHR44688:SF16">
    <property type="entry name" value="DNA-BINDING TRANSCRIPTIONAL ACTIVATOR DEVR_DOSR"/>
    <property type="match status" value="1"/>
</dbReference>
<dbReference type="InterPro" id="IPR000792">
    <property type="entry name" value="Tscrpt_reg_LuxR_C"/>
</dbReference>
<keyword evidence="3" id="KW-0804">Transcription</keyword>
<dbReference type="InterPro" id="IPR013656">
    <property type="entry name" value="PAS_4"/>
</dbReference>
<dbReference type="SMART" id="SM00421">
    <property type="entry name" value="HTH_LUXR"/>
    <property type="match status" value="1"/>
</dbReference>
<dbReference type="InterPro" id="IPR035965">
    <property type="entry name" value="PAS-like_dom_sf"/>
</dbReference>
<dbReference type="CDD" id="cd00130">
    <property type="entry name" value="PAS"/>
    <property type="match status" value="1"/>
</dbReference>
<dbReference type="PANTHER" id="PTHR44688">
    <property type="entry name" value="DNA-BINDING TRANSCRIPTIONAL ACTIVATOR DEVR_DOSR"/>
    <property type="match status" value="1"/>
</dbReference>
<name>A0A401FXP5_9BACT</name>
<keyword evidence="2 6" id="KW-0238">DNA-binding</keyword>
<dbReference type="Gene3D" id="1.10.10.10">
    <property type="entry name" value="Winged helix-like DNA-binding domain superfamily/Winged helix DNA-binding domain"/>
    <property type="match status" value="1"/>
</dbReference>
<dbReference type="SUPFAM" id="SSF46894">
    <property type="entry name" value="C-terminal effector domain of the bipartite response regulators"/>
    <property type="match status" value="1"/>
</dbReference>
<dbReference type="SUPFAM" id="SSF55785">
    <property type="entry name" value="PYP-like sensor domain (PAS domain)"/>
    <property type="match status" value="1"/>
</dbReference>
<dbReference type="PRINTS" id="PR00038">
    <property type="entry name" value="HTHLUXR"/>
</dbReference>
<organism evidence="6 7">
    <name type="scientific">Desulfonema ishimotonii</name>
    <dbReference type="NCBI Taxonomy" id="45657"/>
    <lineage>
        <taxon>Bacteria</taxon>
        <taxon>Pseudomonadati</taxon>
        <taxon>Thermodesulfobacteriota</taxon>
        <taxon>Desulfobacteria</taxon>
        <taxon>Desulfobacterales</taxon>
        <taxon>Desulfococcaceae</taxon>
        <taxon>Desulfonema</taxon>
    </lineage>
</organism>
<evidence type="ECO:0000256" key="2">
    <source>
        <dbReference type="ARBA" id="ARBA00023125"/>
    </source>
</evidence>
<dbReference type="InterPro" id="IPR036388">
    <property type="entry name" value="WH-like_DNA-bd_sf"/>
</dbReference>
<dbReference type="Gene3D" id="3.30.450.20">
    <property type="entry name" value="PAS domain"/>
    <property type="match status" value="1"/>
</dbReference>
<protein>
    <submittedName>
        <fullName evidence="6">DNA-binding response regulator</fullName>
    </submittedName>
</protein>
<dbReference type="Proteomes" id="UP000288096">
    <property type="component" value="Unassembled WGS sequence"/>
</dbReference>
<evidence type="ECO:0000313" key="7">
    <source>
        <dbReference type="Proteomes" id="UP000288096"/>
    </source>
</evidence>
<reference evidence="7" key="1">
    <citation type="submission" date="2017-11" db="EMBL/GenBank/DDBJ databases">
        <authorList>
            <person name="Watanabe M."/>
            <person name="Kojima H."/>
        </authorList>
    </citation>
    <scope>NUCLEOTIDE SEQUENCE [LARGE SCALE GENOMIC DNA]</scope>
    <source>
        <strain evidence="7">Tokyo 01</strain>
    </source>
</reference>
<evidence type="ECO:0000256" key="3">
    <source>
        <dbReference type="ARBA" id="ARBA00023163"/>
    </source>
</evidence>
<accession>A0A401FXP5</accession>
<evidence type="ECO:0000259" key="5">
    <source>
        <dbReference type="PROSITE" id="PS50113"/>
    </source>
</evidence>
<dbReference type="InterPro" id="IPR000700">
    <property type="entry name" value="PAS-assoc_C"/>
</dbReference>
<dbReference type="NCBIfam" id="TIGR00229">
    <property type="entry name" value="sensory_box"/>
    <property type="match status" value="1"/>
</dbReference>
<keyword evidence="7" id="KW-1185">Reference proteome</keyword>
<dbReference type="GO" id="GO:0003677">
    <property type="term" value="F:DNA binding"/>
    <property type="evidence" value="ECO:0007669"/>
    <property type="project" value="UniProtKB-KW"/>
</dbReference>
<dbReference type="InterPro" id="IPR000014">
    <property type="entry name" value="PAS"/>
</dbReference>
<sequence>MSVSGSYGLNAMLDNLFFNKLPQNVYHAIFQGISDPFNIIDLKYRLLWVNRENPANEIIGKICYEIYMNRDAPCAVCPVSAVLDTGETCVLEKRFLLKDGSCVWYEVRAYPVCDDAGNLRCVVKIGHDITNKKMKLEKQKRYVESLEKMLQDMTIREAQSVFENIELPPNVNLTRRELEVLRLMAEGLANTEIAKVLSISPHTVKSHVIHIFNKLGVNDRTQAAVCATRFNLI</sequence>
<feature type="domain" description="HTH luxR-type" evidence="4">
    <location>
        <begin position="166"/>
        <end position="231"/>
    </location>
</feature>
<dbReference type="PROSITE" id="PS50043">
    <property type="entry name" value="HTH_LUXR_2"/>
    <property type="match status" value="1"/>
</dbReference>
<comment type="caution">
    <text evidence="6">The sequence shown here is derived from an EMBL/GenBank/DDBJ whole genome shotgun (WGS) entry which is preliminary data.</text>
</comment>
<dbReference type="InterPro" id="IPR001610">
    <property type="entry name" value="PAC"/>
</dbReference>
<dbReference type="CDD" id="cd06170">
    <property type="entry name" value="LuxR_C_like"/>
    <property type="match status" value="1"/>
</dbReference>
<dbReference type="InterPro" id="IPR016032">
    <property type="entry name" value="Sig_transdc_resp-reg_C-effctor"/>
</dbReference>
<dbReference type="AlphaFoldDB" id="A0A401FXP5"/>